<evidence type="ECO:0000259" key="4">
    <source>
        <dbReference type="Pfam" id="PF13439"/>
    </source>
</evidence>
<dbReference type="Pfam" id="PF00534">
    <property type="entry name" value="Glycos_transf_1"/>
    <property type="match status" value="1"/>
</dbReference>
<organism evidence="5 6">
    <name type="scientific">Microbacterium trichothecenolyticum</name>
    <name type="common">Aureobacterium trichothecenolyticum</name>
    <dbReference type="NCBI Taxonomy" id="69370"/>
    <lineage>
        <taxon>Bacteria</taxon>
        <taxon>Bacillati</taxon>
        <taxon>Actinomycetota</taxon>
        <taxon>Actinomycetes</taxon>
        <taxon>Micrococcales</taxon>
        <taxon>Microbacteriaceae</taxon>
        <taxon>Microbacterium</taxon>
    </lineage>
</organism>
<evidence type="ECO:0000256" key="2">
    <source>
        <dbReference type="ARBA" id="ARBA00022679"/>
    </source>
</evidence>
<dbReference type="GO" id="GO:0016757">
    <property type="term" value="F:glycosyltransferase activity"/>
    <property type="evidence" value="ECO:0007669"/>
    <property type="project" value="UniProtKB-KW"/>
</dbReference>
<dbReference type="RefSeq" id="WP_045298242.1">
    <property type="nucleotide sequence ID" value="NZ_JYJA01000032.1"/>
</dbReference>
<dbReference type="EC" id="2.4.1.57" evidence="5"/>
<protein>
    <submittedName>
        <fullName evidence="5">GDP-mannose-dependent alpha-(1-2)-phosphatidylinositol mannosyltransferase</fullName>
        <ecNumber evidence="5">2.4.1.57</ecNumber>
    </submittedName>
</protein>
<accession>A0A0M2H9U6</accession>
<feature type="domain" description="Glycosyl transferase family 1" evidence="3">
    <location>
        <begin position="186"/>
        <end position="325"/>
    </location>
</feature>
<feature type="domain" description="Glycosyltransferase subfamily 4-like N-terminal" evidence="4">
    <location>
        <begin position="37"/>
        <end position="145"/>
    </location>
</feature>
<evidence type="ECO:0000313" key="6">
    <source>
        <dbReference type="Proteomes" id="UP000034098"/>
    </source>
</evidence>
<dbReference type="CDD" id="cd03802">
    <property type="entry name" value="GT4_AviGT4-like"/>
    <property type="match status" value="1"/>
</dbReference>
<dbReference type="Pfam" id="PF13439">
    <property type="entry name" value="Glyco_transf_4"/>
    <property type="match status" value="1"/>
</dbReference>
<reference evidence="5 6" key="1">
    <citation type="submission" date="2015-02" db="EMBL/GenBank/DDBJ databases">
        <title>Draft genome sequences of ten Microbacterium spp. with emphasis on heavy metal contaminated environments.</title>
        <authorList>
            <person name="Corretto E."/>
        </authorList>
    </citation>
    <scope>NUCLEOTIDE SEQUENCE [LARGE SCALE GENOMIC DNA]</scope>
    <source>
        <strain evidence="5 6">DSM 8608</strain>
    </source>
</reference>
<evidence type="ECO:0000259" key="3">
    <source>
        <dbReference type="Pfam" id="PF00534"/>
    </source>
</evidence>
<dbReference type="EMBL" id="JYJA01000032">
    <property type="protein sequence ID" value="KJL43218.1"/>
    <property type="molecule type" value="Genomic_DNA"/>
</dbReference>
<comment type="caution">
    <text evidence="5">The sequence shown here is derived from an EMBL/GenBank/DDBJ whole genome shotgun (WGS) entry which is preliminary data.</text>
</comment>
<keyword evidence="1 5" id="KW-0328">Glycosyltransferase</keyword>
<name>A0A0M2H9U6_MICTR</name>
<sequence length="379" mass="40776">MSTTATATADRPSIPNHPALRIGMIAPPWFAVPPEGYGGTEAVVASLVDQLVEHGHEVNLIAAGLPGTRATRHISTYLQPPSEQLGATPMPEVIHAAEAAAAIEGLDLDLVHDHSLAGPLLARGRHIPTLATIHGPATGDNGDYFARLGRTVDLVSISRAQRAKGPRLNWVGTVYNAIDLSTFPFRNTKERDVLWVGRFCPEKGAHVAIDAARRAGRRIVLAGKLNEPAEQEYFDDAVRPLLGPDAEYIGEADAALKRELYAKSSCLVFPISWDEPFGMVMVEAMACGTPVVATRRGSVPEIIDDGRTGIIVDAADGLAAAIARADELDPGACRERVATHFDLPVMAAAYERVYRQVLESSSPSRRSDTLRRHRGAEWA</sequence>
<dbReference type="PATRIC" id="fig|69370.6.peg.1743"/>
<dbReference type="AlphaFoldDB" id="A0A0M2H9U6"/>
<dbReference type="PANTHER" id="PTHR12526:SF595">
    <property type="entry name" value="BLL5217 PROTEIN"/>
    <property type="match status" value="1"/>
</dbReference>
<evidence type="ECO:0000256" key="1">
    <source>
        <dbReference type="ARBA" id="ARBA00022676"/>
    </source>
</evidence>
<dbReference type="PANTHER" id="PTHR12526">
    <property type="entry name" value="GLYCOSYLTRANSFERASE"/>
    <property type="match status" value="1"/>
</dbReference>
<dbReference type="InterPro" id="IPR028098">
    <property type="entry name" value="Glyco_trans_4-like_N"/>
</dbReference>
<evidence type="ECO:0000313" key="5">
    <source>
        <dbReference type="EMBL" id="KJL43218.1"/>
    </source>
</evidence>
<proteinExistence type="predicted"/>
<gene>
    <name evidence="5" type="primary">pimA</name>
    <name evidence="5" type="ORF">RS82_01712</name>
</gene>
<dbReference type="Proteomes" id="UP000034098">
    <property type="component" value="Unassembled WGS sequence"/>
</dbReference>
<dbReference type="SUPFAM" id="SSF53756">
    <property type="entry name" value="UDP-Glycosyltransferase/glycogen phosphorylase"/>
    <property type="match status" value="1"/>
</dbReference>
<keyword evidence="6" id="KW-1185">Reference proteome</keyword>
<dbReference type="Gene3D" id="3.40.50.2000">
    <property type="entry name" value="Glycogen Phosphorylase B"/>
    <property type="match status" value="2"/>
</dbReference>
<keyword evidence="2 5" id="KW-0808">Transferase</keyword>
<dbReference type="InterPro" id="IPR001296">
    <property type="entry name" value="Glyco_trans_1"/>
</dbReference>